<name>A0A7V8VAU6_9BACT</name>
<dbReference type="PANTHER" id="PTHR30093">
    <property type="entry name" value="GENERAL SECRETION PATHWAY PROTEIN G"/>
    <property type="match status" value="1"/>
</dbReference>
<dbReference type="Pfam" id="PF07596">
    <property type="entry name" value="SBP_bac_10"/>
    <property type="match status" value="1"/>
</dbReference>
<proteinExistence type="predicted"/>
<keyword evidence="3" id="KW-1185">Reference proteome</keyword>
<dbReference type="AlphaFoldDB" id="A0A7V8VAU6"/>
<reference evidence="2 3" key="1">
    <citation type="submission" date="2020-07" db="EMBL/GenBank/DDBJ databases">
        <title>Thermogemmata thermophila gen. nov., sp. nov., a novel moderate thermophilic planctomycete from a Kamchatka hot spring.</title>
        <authorList>
            <person name="Elcheninov A.G."/>
            <person name="Podosokorskaya O.A."/>
            <person name="Kovaleva O.L."/>
            <person name="Novikov A."/>
            <person name="Bonch-Osmolovskaya E.A."/>
            <person name="Toshchakov S.V."/>
            <person name="Kublanov I.V."/>
        </authorList>
    </citation>
    <scope>NUCLEOTIDE SEQUENCE [LARGE SCALE GENOMIC DNA]</scope>
    <source>
        <strain evidence="2 3">2918</strain>
    </source>
</reference>
<sequence>MMKHRWLAVGCVALVVALTVTGLHLVSEISHNRHAVQSCTCHGHLKSIATAMLHYHERYGHFPPAYLVDKHGKPAHSWRVLLLEYLDPGTYGAYRFDEPWDGPNNRKLEDKMLSCYACPADTKRGRWETNYFVIVGPNTVFPGSNTVKVDDITRPHAETILVVEAVDQGIHWMEPRDLELDRMSFAVNDAKKPSISCRHNRPPGVAAVDGTVFSLTNIRGEQLRQMVLIVEAAK</sequence>
<comment type="caution">
    <text evidence="2">The sequence shown here is derived from an EMBL/GenBank/DDBJ whole genome shotgun (WGS) entry which is preliminary data.</text>
</comment>
<protein>
    <submittedName>
        <fullName evidence="2">DUF1559 domain-containing protein</fullName>
    </submittedName>
</protein>
<organism evidence="2 3">
    <name type="scientific">Thermogemmata fonticola</name>
    <dbReference type="NCBI Taxonomy" id="2755323"/>
    <lineage>
        <taxon>Bacteria</taxon>
        <taxon>Pseudomonadati</taxon>
        <taxon>Planctomycetota</taxon>
        <taxon>Planctomycetia</taxon>
        <taxon>Gemmatales</taxon>
        <taxon>Gemmataceae</taxon>
        <taxon>Thermogemmata</taxon>
    </lineage>
</organism>
<dbReference type="Proteomes" id="UP000542342">
    <property type="component" value="Unassembled WGS sequence"/>
</dbReference>
<dbReference type="EMBL" id="JACEFB010000001">
    <property type="protein sequence ID" value="MBA2224566.1"/>
    <property type="molecule type" value="Genomic_DNA"/>
</dbReference>
<evidence type="ECO:0000259" key="1">
    <source>
        <dbReference type="Pfam" id="PF07596"/>
    </source>
</evidence>
<accession>A0A7V8VAU6</accession>
<gene>
    <name evidence="2" type="ORF">H0921_00120</name>
</gene>
<feature type="domain" description="DUF1559" evidence="1">
    <location>
        <begin position="40"/>
        <end position="147"/>
    </location>
</feature>
<dbReference type="InterPro" id="IPR011453">
    <property type="entry name" value="DUF1559"/>
</dbReference>
<evidence type="ECO:0000313" key="3">
    <source>
        <dbReference type="Proteomes" id="UP000542342"/>
    </source>
</evidence>
<evidence type="ECO:0000313" key="2">
    <source>
        <dbReference type="EMBL" id="MBA2224566.1"/>
    </source>
</evidence>
<dbReference type="PANTHER" id="PTHR30093:SF2">
    <property type="entry name" value="TYPE II SECRETION SYSTEM PROTEIN H"/>
    <property type="match status" value="1"/>
</dbReference>